<dbReference type="GO" id="GO:0016887">
    <property type="term" value="F:ATP hydrolysis activity"/>
    <property type="evidence" value="ECO:0007669"/>
    <property type="project" value="InterPro"/>
</dbReference>
<keyword evidence="5" id="KW-1185">Reference proteome</keyword>
<dbReference type="PANTHER" id="PTHR30050:SF4">
    <property type="entry name" value="ATP-BINDING PROTEIN RV3427C IN INSERTION SEQUENCE-RELATED"/>
    <property type="match status" value="1"/>
</dbReference>
<dbReference type="GO" id="GO:0005524">
    <property type="term" value="F:ATP binding"/>
    <property type="evidence" value="ECO:0007669"/>
    <property type="project" value="InterPro"/>
</dbReference>
<dbReference type="SMART" id="SM00382">
    <property type="entry name" value="AAA"/>
    <property type="match status" value="1"/>
</dbReference>
<dbReference type="PANTHER" id="PTHR30050">
    <property type="entry name" value="CHROMOSOMAL REPLICATION INITIATOR PROTEIN DNAA"/>
    <property type="match status" value="1"/>
</dbReference>
<dbReference type="RefSeq" id="WP_153381687.1">
    <property type="nucleotide sequence ID" value="NZ_VDFM01000001.1"/>
</dbReference>
<dbReference type="Pfam" id="PF00004">
    <property type="entry name" value="AAA"/>
    <property type="match status" value="1"/>
</dbReference>
<name>A0A5P0ZEZ8_9LACO</name>
<gene>
    <name evidence="3" type="ORF">FHL02_01190</name>
    <name evidence="2" type="ORF">FHL03_02080</name>
</gene>
<evidence type="ECO:0000313" key="3">
    <source>
        <dbReference type="EMBL" id="MQS51627.1"/>
    </source>
</evidence>
<dbReference type="EMBL" id="VDFM01000001">
    <property type="protein sequence ID" value="MQS51627.1"/>
    <property type="molecule type" value="Genomic_DNA"/>
</dbReference>
<reference evidence="2" key="2">
    <citation type="submission" date="2019-05" db="EMBL/GenBank/DDBJ databases">
        <authorList>
            <person name="Schuster J.A."/>
            <person name="Ehrmann M.A."/>
        </authorList>
    </citation>
    <scope>NUCLEOTIDE SEQUENCE</scope>
    <source>
        <strain evidence="2">TMW 1.2098</strain>
    </source>
</reference>
<sequence>MESLGAGMREAIEEIKKRHNITVDLDNIDAVREQRQKQSQIDITNRFIKQERERMFRSSIISDREDLGQTFEQFMVNTSQQQKELAMAENIAQRINHGERGNFTFSGNPGAGKTMLAISILNYLNSQQNSLTCLFVSVSIFMQMKMDAQKSYIPQVKDEAYKLEQLIKRCDVLVLDDLGSESTLQENENGQIPQAYDSVQRHLFRIADYRVHKTNIITTNNSSKELQKIYNSKIYSRLIAKKRENVIPFISDDMRNV</sequence>
<dbReference type="Proteomes" id="UP000380386">
    <property type="component" value="Unassembled WGS sequence"/>
</dbReference>
<evidence type="ECO:0000259" key="1">
    <source>
        <dbReference type="SMART" id="SM00382"/>
    </source>
</evidence>
<protein>
    <submittedName>
        <fullName evidence="3">AAA family ATPase</fullName>
    </submittedName>
</protein>
<evidence type="ECO:0000313" key="4">
    <source>
        <dbReference type="Proteomes" id="UP000380386"/>
    </source>
</evidence>
<evidence type="ECO:0000313" key="2">
    <source>
        <dbReference type="EMBL" id="MQS44270.1"/>
    </source>
</evidence>
<dbReference type="GO" id="GO:0006260">
    <property type="term" value="P:DNA replication"/>
    <property type="evidence" value="ECO:0007669"/>
    <property type="project" value="TreeGrafter"/>
</dbReference>
<dbReference type="Gene3D" id="3.40.50.300">
    <property type="entry name" value="P-loop containing nucleotide triphosphate hydrolases"/>
    <property type="match status" value="1"/>
</dbReference>
<dbReference type="AlphaFoldDB" id="A0A5P0ZEZ8"/>
<feature type="domain" description="AAA+ ATPase" evidence="1">
    <location>
        <begin position="99"/>
        <end position="244"/>
    </location>
</feature>
<dbReference type="InterPro" id="IPR027417">
    <property type="entry name" value="P-loop_NTPase"/>
</dbReference>
<dbReference type="InterPro" id="IPR003959">
    <property type="entry name" value="ATPase_AAA_core"/>
</dbReference>
<evidence type="ECO:0000313" key="5">
    <source>
        <dbReference type="Proteomes" id="UP000436655"/>
    </source>
</evidence>
<comment type="caution">
    <text evidence="3">The sequence shown here is derived from an EMBL/GenBank/DDBJ whole genome shotgun (WGS) entry which is preliminary data.</text>
</comment>
<accession>A0A5P0ZEZ8</accession>
<proteinExistence type="predicted"/>
<dbReference type="InterPro" id="IPR003593">
    <property type="entry name" value="AAA+_ATPase"/>
</dbReference>
<dbReference type="OrthoDB" id="2052561at2"/>
<organism evidence="3 4">
    <name type="scientific">Companilactobacillus mishanensis</name>
    <dbReference type="NCBI Taxonomy" id="2486008"/>
    <lineage>
        <taxon>Bacteria</taxon>
        <taxon>Bacillati</taxon>
        <taxon>Bacillota</taxon>
        <taxon>Bacilli</taxon>
        <taxon>Lactobacillales</taxon>
        <taxon>Lactobacillaceae</taxon>
        <taxon>Companilactobacillus</taxon>
    </lineage>
</organism>
<reference evidence="4 5" key="1">
    <citation type="journal article" date="2019" name="Syst. Appl. Microbiol.">
        <title>Polyphasic characterization of two novel Lactobacillus spp. isolated from blown salami packages: Description of Lactobacillus halodurans sp. nov. and Lactobacillus salsicarnum sp. nov.</title>
        <authorList>
            <person name="Schuster J.A."/>
            <person name="Klingl A."/>
            <person name="Vogel R.F."/>
            <person name="Ehrmann M.A."/>
        </authorList>
    </citation>
    <scope>NUCLEOTIDE SEQUENCE [LARGE SCALE GENOMIC DNA]</scope>
    <source>
        <strain evidence="2 5">TMW 1.2098</strain>
        <strain evidence="3 4">TMW 1.2118</strain>
    </source>
</reference>
<dbReference type="SUPFAM" id="SSF52540">
    <property type="entry name" value="P-loop containing nucleoside triphosphate hydrolases"/>
    <property type="match status" value="1"/>
</dbReference>
<dbReference type="EMBL" id="VDFN01000001">
    <property type="protein sequence ID" value="MQS44270.1"/>
    <property type="molecule type" value="Genomic_DNA"/>
</dbReference>
<dbReference type="Proteomes" id="UP000436655">
    <property type="component" value="Unassembled WGS sequence"/>
</dbReference>